<accession>A0A086T384</accession>
<gene>
    <name evidence="2" type="ORF">ACRE_054090</name>
</gene>
<name>A0A086T384_HAPC1</name>
<dbReference type="AlphaFoldDB" id="A0A086T384"/>
<proteinExistence type="predicted"/>
<dbReference type="STRING" id="857340.A0A086T384"/>
<dbReference type="PANTHER" id="PTHR47784:SF5">
    <property type="entry name" value="STEROL UPTAKE CONTROL PROTEIN 2"/>
    <property type="match status" value="1"/>
</dbReference>
<dbReference type="HOGENOM" id="CLU_024934_0_4_1"/>
<protein>
    <submittedName>
        <fullName evidence="2">Sterol uptake control protein-like protein</fullName>
    </submittedName>
</protein>
<reference evidence="3" key="1">
    <citation type="journal article" date="2014" name="Genome Announc.">
        <title>Genome sequence and annotation of Acremonium chrysogenum, producer of the beta-lactam antibiotic cephalosporin C.</title>
        <authorList>
            <person name="Terfehr D."/>
            <person name="Dahlmann T.A."/>
            <person name="Specht T."/>
            <person name="Zadra I."/>
            <person name="Kuernsteiner H."/>
            <person name="Kueck U."/>
        </authorList>
    </citation>
    <scope>NUCLEOTIDE SEQUENCE [LARGE SCALE GENOMIC DNA]</scope>
    <source>
        <strain evidence="3">ATCC 11550 / CBS 779.69 / DSM 880 / IAM 14645 / JCM 23072 / IMI 49137</strain>
    </source>
</reference>
<dbReference type="GO" id="GO:0001228">
    <property type="term" value="F:DNA-binding transcription activator activity, RNA polymerase II-specific"/>
    <property type="evidence" value="ECO:0007669"/>
    <property type="project" value="TreeGrafter"/>
</dbReference>
<organism evidence="2 3">
    <name type="scientific">Hapsidospora chrysogenum (strain ATCC 11550 / CBS 779.69 / DSM 880 / IAM 14645 / JCM 23072 / IMI 49137)</name>
    <name type="common">Acremonium chrysogenum</name>
    <dbReference type="NCBI Taxonomy" id="857340"/>
    <lineage>
        <taxon>Eukaryota</taxon>
        <taxon>Fungi</taxon>
        <taxon>Dikarya</taxon>
        <taxon>Ascomycota</taxon>
        <taxon>Pezizomycotina</taxon>
        <taxon>Sordariomycetes</taxon>
        <taxon>Hypocreomycetidae</taxon>
        <taxon>Hypocreales</taxon>
        <taxon>Bionectriaceae</taxon>
        <taxon>Hapsidospora</taxon>
    </lineage>
</organism>
<dbReference type="OrthoDB" id="3546279at2759"/>
<dbReference type="InterPro" id="IPR021858">
    <property type="entry name" value="Fun_TF"/>
</dbReference>
<keyword evidence="1" id="KW-0539">Nucleus</keyword>
<sequence length="416" mass="46109">MDALNCGEQKPECHSCVRHCVPCKYPQPAPAVPVGIAEEPGDVSSARGGHDSLTGSAAVVSPGFSLSAADSPAPRSAEAFGVQDLPVPDLPVPGAAANTGFGMHDLVLLHHWTLFTSRDIPQSPSAEYCWHTVFPRIAFRHPFVMHGILSLAALHLAHGDPSSREQYTLNASQHHSISLQGLHRAIDHIGDDNGDALFAASVLNVIYIFAMMKPFNHGARGISDSSRSRIICALGTEWIPMIRGVRVVLQPVYERVRLGPLSPLINLGNWDDLDVDLNPSPDDDVFRSIRECWSQSPELDKQCYDETLQILRKCRLYITQSTTMDARSLPIWGHNRGWAGPLVFLHLAPEEYFTRLHQRQPPALILYAYFGALLHNMDGFWFMEGWGRDVVQVVDELLGDYWISLMKWPKGVVSIT</sequence>
<dbReference type="Proteomes" id="UP000029964">
    <property type="component" value="Unassembled WGS sequence"/>
</dbReference>
<keyword evidence="3" id="KW-1185">Reference proteome</keyword>
<dbReference type="Pfam" id="PF11951">
    <property type="entry name" value="Fungal_trans_2"/>
    <property type="match status" value="1"/>
</dbReference>
<evidence type="ECO:0000313" key="2">
    <source>
        <dbReference type="EMBL" id="KFH43816.1"/>
    </source>
</evidence>
<dbReference type="PANTHER" id="PTHR47784">
    <property type="entry name" value="STEROL UPTAKE CONTROL PROTEIN 2"/>
    <property type="match status" value="1"/>
</dbReference>
<evidence type="ECO:0000256" key="1">
    <source>
        <dbReference type="ARBA" id="ARBA00023242"/>
    </source>
</evidence>
<dbReference type="InterPro" id="IPR053157">
    <property type="entry name" value="Sterol_Uptake_Regulator"/>
</dbReference>
<dbReference type="EMBL" id="JPKY01000061">
    <property type="protein sequence ID" value="KFH43816.1"/>
    <property type="molecule type" value="Genomic_DNA"/>
</dbReference>
<comment type="caution">
    <text evidence="2">The sequence shown here is derived from an EMBL/GenBank/DDBJ whole genome shotgun (WGS) entry which is preliminary data.</text>
</comment>
<evidence type="ECO:0000313" key="3">
    <source>
        <dbReference type="Proteomes" id="UP000029964"/>
    </source>
</evidence>